<dbReference type="SUPFAM" id="SSF55486">
    <property type="entry name" value="Metalloproteases ('zincins'), catalytic domain"/>
    <property type="match status" value="1"/>
</dbReference>
<dbReference type="Gene3D" id="3.40.390.70">
    <property type="match status" value="1"/>
</dbReference>
<feature type="signal peptide" evidence="1">
    <location>
        <begin position="1"/>
        <end position="25"/>
    </location>
</feature>
<keyword evidence="3" id="KW-1185">Reference proteome</keyword>
<dbReference type="InterPro" id="IPR030890">
    <property type="entry name" value="LP_HExxH_w_TonB"/>
</dbReference>
<keyword evidence="1" id="KW-0732">Signal</keyword>
<name>A0ABQ5UQY3_9HYPH</name>
<dbReference type="Proteomes" id="UP001161405">
    <property type="component" value="Unassembled WGS sequence"/>
</dbReference>
<proteinExistence type="predicted"/>
<reference evidence="2" key="2">
    <citation type="submission" date="2023-01" db="EMBL/GenBank/DDBJ databases">
        <title>Draft genome sequence of Maritalea porphyrae strain NBRC 107169.</title>
        <authorList>
            <person name="Sun Q."/>
            <person name="Mori K."/>
        </authorList>
    </citation>
    <scope>NUCLEOTIDE SEQUENCE</scope>
    <source>
        <strain evidence="2">NBRC 107169</strain>
    </source>
</reference>
<evidence type="ECO:0000313" key="2">
    <source>
        <dbReference type="EMBL" id="GLQ16745.1"/>
    </source>
</evidence>
<accession>A0ABQ5UQY3</accession>
<dbReference type="EMBL" id="BSNI01000002">
    <property type="protein sequence ID" value="GLQ16745.1"/>
    <property type="molecule type" value="Genomic_DNA"/>
</dbReference>
<feature type="chain" id="PRO_5046382591" evidence="1">
    <location>
        <begin position="26"/>
        <end position="315"/>
    </location>
</feature>
<gene>
    <name evidence="2" type="ORF">GCM10007879_09940</name>
</gene>
<reference evidence="2" key="1">
    <citation type="journal article" date="2014" name="Int. J. Syst. Evol. Microbiol.">
        <title>Complete genome of a new Firmicutes species belonging to the dominant human colonic microbiota ('Ruminococcus bicirculans') reveals two chromosomes and a selective capacity to utilize plant glucans.</title>
        <authorList>
            <consortium name="NISC Comparative Sequencing Program"/>
            <person name="Wegmann U."/>
            <person name="Louis P."/>
            <person name="Goesmann A."/>
            <person name="Henrissat B."/>
            <person name="Duncan S.H."/>
            <person name="Flint H.J."/>
        </authorList>
    </citation>
    <scope>NUCLEOTIDE SEQUENCE</scope>
    <source>
        <strain evidence="2">NBRC 107169</strain>
    </source>
</reference>
<organism evidence="2 3">
    <name type="scientific">Maritalea porphyrae</name>
    <dbReference type="NCBI Taxonomy" id="880732"/>
    <lineage>
        <taxon>Bacteria</taxon>
        <taxon>Pseudomonadati</taxon>
        <taxon>Pseudomonadota</taxon>
        <taxon>Alphaproteobacteria</taxon>
        <taxon>Hyphomicrobiales</taxon>
        <taxon>Devosiaceae</taxon>
        <taxon>Maritalea</taxon>
    </lineage>
</organism>
<evidence type="ECO:0000313" key="3">
    <source>
        <dbReference type="Proteomes" id="UP001161405"/>
    </source>
</evidence>
<dbReference type="Pfam" id="PF15890">
    <property type="entry name" value="Peptidase_Mx1"/>
    <property type="match status" value="1"/>
</dbReference>
<sequence>MILKFSRRMAFAILSSVLLSTAILADDESCFEQFKSSICSLNENGEKLCGEQHAQNQPYIEKLGTVFELMPPISQKLMCSLSGIEIVDDMGNADGRYFDETRSVRVIKDVFEPNKGIYQTLLIYEESTIEIHSESEVLISAEQLKDRKLLTIPEGRLYWVLTHEIGHHLDEIATFDTSFSCLNNDSGGNRFGAPYFYDVLENFDGSGALIPAKAMPELYEWLNQNAFVSMYALTGDYEDFAETFAYYILFHKTSAFLQFKVDGKEVYSTRSSAFTESKAKKFATLEYLIDAYMADDDTVGLKMLTCDYLDELDIN</sequence>
<comment type="caution">
    <text evidence="2">The sequence shown here is derived from an EMBL/GenBank/DDBJ whole genome shotgun (WGS) entry which is preliminary data.</text>
</comment>
<evidence type="ECO:0000256" key="1">
    <source>
        <dbReference type="SAM" id="SignalP"/>
    </source>
</evidence>
<protein>
    <submittedName>
        <fullName evidence="2">Uncharacterized protein</fullName>
    </submittedName>
</protein>